<keyword evidence="2" id="KW-0812">Transmembrane</keyword>
<organism evidence="3 4">
    <name type="scientific">Saxophila tyrrhenica</name>
    <dbReference type="NCBI Taxonomy" id="1690608"/>
    <lineage>
        <taxon>Eukaryota</taxon>
        <taxon>Fungi</taxon>
        <taxon>Dikarya</taxon>
        <taxon>Ascomycota</taxon>
        <taxon>Pezizomycotina</taxon>
        <taxon>Dothideomycetes</taxon>
        <taxon>Dothideomycetidae</taxon>
        <taxon>Mycosphaerellales</taxon>
        <taxon>Extremaceae</taxon>
        <taxon>Saxophila</taxon>
    </lineage>
</organism>
<keyword evidence="4" id="KW-1185">Reference proteome</keyword>
<dbReference type="EMBL" id="JAVRRT010000011">
    <property type="protein sequence ID" value="KAK5167743.1"/>
    <property type="molecule type" value="Genomic_DNA"/>
</dbReference>
<evidence type="ECO:0000256" key="2">
    <source>
        <dbReference type="SAM" id="Phobius"/>
    </source>
</evidence>
<sequence length="499" mass="53258">MPDDDDPDTIRFAYTIPSREVIEVVKAVAATGAVLPIAPPGPNSSWALDFSGPALKCTNISEPLRSEIRSNIASATGSASNCEAYGYLAWLEGMPFLNTSQTNASGSGEHAFNSRIFQGSSMPAVLYLAASPEAMRRADHESPPAACSKPAASLYAPEAGGLMLECALQSASYHTAFDYINGLQDVDLSTVPLDETTIQTVSSVNCTTAHGSEGSCDFTPGILRTLSFQAVMDAVAYLLTGFVSAEGNATAPFMSTQVISTALISTPELHFLTQPILEQDSTAGARTLQQNVLAWSSTRDQGLVKSDPRSPTSSLAETIEDLFKNATVSMMSQQHLQPNASSAFAPPPVNVTHRTFHNVYTYSKTKLWITYSVAITVTAITAILGLIAVAASGASYSSSNSFSSAFRLARGAMLSTDMRNEDFDGRDPLPAHLAKAKMWPEHTRTSQASRVDSILLSRRSRTSSIALSERPKTQSRRSSASLLGVPPDIEPPTKPWSAF</sequence>
<reference evidence="3 4" key="1">
    <citation type="submission" date="2023-08" db="EMBL/GenBank/DDBJ databases">
        <title>Black Yeasts Isolated from many extreme environments.</title>
        <authorList>
            <person name="Coleine C."/>
            <person name="Stajich J.E."/>
            <person name="Selbmann L."/>
        </authorList>
    </citation>
    <scope>NUCLEOTIDE SEQUENCE [LARGE SCALE GENOMIC DNA]</scope>
    <source>
        <strain evidence="3 4">CCFEE 5935</strain>
    </source>
</reference>
<protein>
    <recommendedName>
        <fullName evidence="5">Transmembrane protein</fullName>
    </recommendedName>
</protein>
<evidence type="ECO:0000313" key="3">
    <source>
        <dbReference type="EMBL" id="KAK5167743.1"/>
    </source>
</evidence>
<name>A0AAV9P563_9PEZI</name>
<dbReference type="RefSeq" id="XP_064657449.1">
    <property type="nucleotide sequence ID" value="XM_064804679.1"/>
</dbReference>
<dbReference type="GeneID" id="89928778"/>
<proteinExistence type="predicted"/>
<feature type="transmembrane region" description="Helical" evidence="2">
    <location>
        <begin position="368"/>
        <end position="391"/>
    </location>
</feature>
<dbReference type="AlphaFoldDB" id="A0AAV9P563"/>
<evidence type="ECO:0000313" key="4">
    <source>
        <dbReference type="Proteomes" id="UP001337655"/>
    </source>
</evidence>
<evidence type="ECO:0000256" key="1">
    <source>
        <dbReference type="SAM" id="MobiDB-lite"/>
    </source>
</evidence>
<comment type="caution">
    <text evidence="3">The sequence shown here is derived from an EMBL/GenBank/DDBJ whole genome shotgun (WGS) entry which is preliminary data.</text>
</comment>
<gene>
    <name evidence="3" type="ORF">LTR77_007442</name>
</gene>
<dbReference type="PANTHER" id="PTHR35041">
    <property type="entry name" value="MEDIATOR OF RNA POLYMERASE II TRANSCRIPTION SUBUNIT 1"/>
    <property type="match status" value="1"/>
</dbReference>
<feature type="compositionally biased region" description="Pro residues" evidence="1">
    <location>
        <begin position="488"/>
        <end position="499"/>
    </location>
</feature>
<evidence type="ECO:0008006" key="5">
    <source>
        <dbReference type="Google" id="ProtNLM"/>
    </source>
</evidence>
<dbReference type="PANTHER" id="PTHR35041:SF6">
    <property type="entry name" value="FORMYLMETHIONINE DEFORMYLASE-LIKE PROTEIN-RELATED"/>
    <property type="match status" value="1"/>
</dbReference>
<keyword evidence="2" id="KW-1133">Transmembrane helix</keyword>
<dbReference type="Proteomes" id="UP001337655">
    <property type="component" value="Unassembled WGS sequence"/>
</dbReference>
<accession>A0AAV9P563</accession>
<feature type="region of interest" description="Disordered" evidence="1">
    <location>
        <begin position="462"/>
        <end position="499"/>
    </location>
</feature>
<keyword evidence="2" id="KW-0472">Membrane</keyword>